<protein>
    <submittedName>
        <fullName evidence="1">Uncharacterized protein</fullName>
    </submittedName>
</protein>
<organism evidence="1 2">
    <name type="scientific">Methylocucumis oryzae</name>
    <dbReference type="NCBI Taxonomy" id="1632867"/>
    <lineage>
        <taxon>Bacteria</taxon>
        <taxon>Pseudomonadati</taxon>
        <taxon>Pseudomonadota</taxon>
        <taxon>Gammaproteobacteria</taxon>
        <taxon>Methylococcales</taxon>
        <taxon>Methylococcaceae</taxon>
        <taxon>Methylocucumis</taxon>
    </lineage>
</organism>
<dbReference type="AlphaFoldDB" id="A0A0F3ILN8"/>
<dbReference type="InterPro" id="IPR029062">
    <property type="entry name" value="Class_I_gatase-like"/>
</dbReference>
<accession>A0A0F3ILN8</accession>
<sequence length="87" mass="9754">MTAKIVTANGNTAGIDMALAIVKKSIYQRLKRWQRLHTRVMLDMQYDPQPPVAGGSIEKTEPAVYKALQELYDYFSVADSVKAIPIQ</sequence>
<dbReference type="OrthoDB" id="9803764at2"/>
<dbReference type="RefSeq" id="WP_045778347.1">
    <property type="nucleotide sequence ID" value="NZ_LAJX01000038.1"/>
</dbReference>
<reference evidence="2" key="1">
    <citation type="submission" date="2015-03" db="EMBL/GenBank/DDBJ databases">
        <title>Draft genome sequence of a novel methanotroph (Sn10-6) isolated from flooded ricefield rhizosphere in India.</title>
        <authorList>
            <person name="Pandit P.S."/>
            <person name="Pore S.D."/>
            <person name="Arora P."/>
            <person name="Kapse N.G."/>
            <person name="Dhakephalkar P.K."/>
            <person name="Rahalkar M.C."/>
        </authorList>
    </citation>
    <scope>NUCLEOTIDE SEQUENCE [LARGE SCALE GENOMIC DNA]</scope>
    <source>
        <strain evidence="2">Sn10-6</strain>
    </source>
</reference>
<keyword evidence="2" id="KW-1185">Reference proteome</keyword>
<dbReference type="Proteomes" id="UP000033684">
    <property type="component" value="Unassembled WGS sequence"/>
</dbReference>
<reference evidence="1 2" key="2">
    <citation type="journal article" date="2016" name="Microb. Ecol.">
        <title>Genome Characteristics of a Novel Type I Methanotroph (Sn10-6) Isolated from a Flooded Indian Rice Field.</title>
        <authorList>
            <person name="Rahalkar M.C."/>
            <person name="Pandit P.S."/>
            <person name="Dhakephalkar P.K."/>
            <person name="Pore S."/>
            <person name="Arora P."/>
            <person name="Kapse N."/>
        </authorList>
    </citation>
    <scope>NUCLEOTIDE SEQUENCE [LARGE SCALE GENOMIC DNA]</scope>
    <source>
        <strain evidence="1 2">Sn10-6</strain>
    </source>
</reference>
<comment type="caution">
    <text evidence="1">The sequence shown here is derived from an EMBL/GenBank/DDBJ whole genome shotgun (WGS) entry which is preliminary data.</text>
</comment>
<dbReference type="EMBL" id="LAJX01000038">
    <property type="protein sequence ID" value="KJV07448.1"/>
    <property type="molecule type" value="Genomic_DNA"/>
</dbReference>
<evidence type="ECO:0000313" key="1">
    <source>
        <dbReference type="EMBL" id="KJV07448.1"/>
    </source>
</evidence>
<proteinExistence type="predicted"/>
<evidence type="ECO:0000313" key="2">
    <source>
        <dbReference type="Proteomes" id="UP000033684"/>
    </source>
</evidence>
<name>A0A0F3ILN8_9GAMM</name>
<dbReference type="Gene3D" id="3.40.50.880">
    <property type="match status" value="1"/>
</dbReference>
<gene>
    <name evidence="1" type="ORF">VZ94_04665</name>
</gene>